<feature type="domain" description="Nudix hydrolase" evidence="3">
    <location>
        <begin position="3"/>
        <end position="135"/>
    </location>
</feature>
<dbReference type="EMBL" id="JAOPGA020000950">
    <property type="protein sequence ID" value="KAL0483384.1"/>
    <property type="molecule type" value="Genomic_DNA"/>
</dbReference>
<evidence type="ECO:0000313" key="4">
    <source>
        <dbReference type="EMBL" id="KAL0483384.1"/>
    </source>
</evidence>
<dbReference type="PANTHER" id="PTHR16099">
    <property type="entry name" value="8-OXO-DGTP DIPHOSPHATES NUDT15"/>
    <property type="match status" value="1"/>
</dbReference>
<dbReference type="PROSITE" id="PS51462">
    <property type="entry name" value="NUDIX"/>
    <property type="match status" value="1"/>
</dbReference>
<proteinExistence type="inferred from homology"/>
<dbReference type="GO" id="GO:0035539">
    <property type="term" value="F:8-oxo-7,8-dihydrodeoxyguanosine triphosphate pyrophosphatase activity"/>
    <property type="evidence" value="ECO:0007669"/>
    <property type="project" value="TreeGrafter"/>
</dbReference>
<dbReference type="PRINTS" id="PR00502">
    <property type="entry name" value="NUDIXFAMILY"/>
</dbReference>
<name>A0AAW2Z1V3_9EUKA</name>
<dbReference type="InterPro" id="IPR015797">
    <property type="entry name" value="NUDIX_hydrolase-like_dom_sf"/>
</dbReference>
<evidence type="ECO:0000313" key="5">
    <source>
        <dbReference type="Proteomes" id="UP001431209"/>
    </source>
</evidence>
<evidence type="ECO:0000256" key="2">
    <source>
        <dbReference type="RuleBase" id="RU003476"/>
    </source>
</evidence>
<accession>A0AAW2Z1V3</accession>
<dbReference type="Gene3D" id="3.90.79.10">
    <property type="entry name" value="Nucleoside Triphosphate Pyrophosphohydrolase"/>
    <property type="match status" value="1"/>
</dbReference>
<reference evidence="4 5" key="1">
    <citation type="submission" date="2024-03" db="EMBL/GenBank/DDBJ databases">
        <title>The Acrasis kona genome and developmental transcriptomes reveal deep origins of eukaryotic multicellular pathways.</title>
        <authorList>
            <person name="Sheikh S."/>
            <person name="Fu C.-J."/>
            <person name="Brown M.W."/>
            <person name="Baldauf S.L."/>
        </authorList>
    </citation>
    <scope>NUCLEOTIDE SEQUENCE [LARGE SCALE GENOMIC DNA]</scope>
    <source>
        <strain evidence="4 5">ATCC MYA-3509</strain>
    </source>
</reference>
<dbReference type="Proteomes" id="UP001431209">
    <property type="component" value="Unassembled WGS sequence"/>
</dbReference>
<dbReference type="InterPro" id="IPR020084">
    <property type="entry name" value="NUDIX_hydrolase_CS"/>
</dbReference>
<dbReference type="SUPFAM" id="SSF55811">
    <property type="entry name" value="Nudix"/>
    <property type="match status" value="1"/>
</dbReference>
<dbReference type="GO" id="GO:0005829">
    <property type="term" value="C:cytosol"/>
    <property type="evidence" value="ECO:0007669"/>
    <property type="project" value="TreeGrafter"/>
</dbReference>
<evidence type="ECO:0000259" key="3">
    <source>
        <dbReference type="PROSITE" id="PS51462"/>
    </source>
</evidence>
<keyword evidence="1 2" id="KW-0378">Hydrolase</keyword>
<dbReference type="GO" id="GO:0006203">
    <property type="term" value="P:dGTP catabolic process"/>
    <property type="evidence" value="ECO:0007669"/>
    <property type="project" value="TreeGrafter"/>
</dbReference>
<dbReference type="Pfam" id="PF00293">
    <property type="entry name" value="NUDIX"/>
    <property type="match status" value="1"/>
</dbReference>
<dbReference type="AlphaFoldDB" id="A0AAW2Z1V3"/>
<dbReference type="FunFam" id="3.90.79.10:FF:000060">
    <property type="entry name" value="Nudix hydrolase 1"/>
    <property type="match status" value="1"/>
</dbReference>
<protein>
    <recommendedName>
        <fullName evidence="3">Nudix hydrolase domain-containing protein</fullName>
    </recommendedName>
</protein>
<comment type="caution">
    <text evidence="4">The sequence shown here is derived from an EMBL/GenBank/DDBJ whole genome shotgun (WGS) entry which is preliminary data.</text>
</comment>
<dbReference type="PROSITE" id="PS00893">
    <property type="entry name" value="NUDIX_BOX"/>
    <property type="match status" value="1"/>
</dbReference>
<sequence length="146" mass="16984">MPDPRIGVAVLVVKGDCLLIGRRTGSHGSGTLQAPGGHLEFGEEWEECARRELLEETGLVSDRYECKLFHVTNDIFESENKHYITLFMKIKVDDSVGDPKVLEPEKCEFWKWMNWRNLYESRADHKFFKPIINLMQDKEVVDRLTE</sequence>
<gene>
    <name evidence="4" type="ORF">AKO1_014684</name>
</gene>
<dbReference type="InterPro" id="IPR020476">
    <property type="entry name" value="Nudix_hydrolase"/>
</dbReference>
<evidence type="ECO:0000256" key="1">
    <source>
        <dbReference type="ARBA" id="ARBA00022801"/>
    </source>
</evidence>
<comment type="similarity">
    <text evidence="2">Belongs to the Nudix hydrolase family.</text>
</comment>
<dbReference type="InterPro" id="IPR000086">
    <property type="entry name" value="NUDIX_hydrolase_dom"/>
</dbReference>
<keyword evidence="5" id="KW-1185">Reference proteome</keyword>
<organism evidence="4 5">
    <name type="scientific">Acrasis kona</name>
    <dbReference type="NCBI Taxonomy" id="1008807"/>
    <lineage>
        <taxon>Eukaryota</taxon>
        <taxon>Discoba</taxon>
        <taxon>Heterolobosea</taxon>
        <taxon>Tetramitia</taxon>
        <taxon>Eutetramitia</taxon>
        <taxon>Acrasidae</taxon>
        <taxon>Acrasis</taxon>
    </lineage>
</organism>
<dbReference type="PANTHER" id="PTHR16099:SF5">
    <property type="entry name" value="NUCLEOTIDE TRIPHOSPHATE DIPHOSPHATASE NUDT15"/>
    <property type="match status" value="1"/>
</dbReference>
<dbReference type="CDD" id="cd04678">
    <property type="entry name" value="NUDIX_MTH2_Nudt15"/>
    <property type="match status" value="1"/>
</dbReference>